<dbReference type="Proteomes" id="UP000321805">
    <property type="component" value="Chromosome"/>
</dbReference>
<dbReference type="KEGG" id="bsol:FSW04_11130"/>
<dbReference type="Gene3D" id="3.75.10.10">
    <property type="entry name" value="L-arginine/glycine Amidinotransferase, Chain A"/>
    <property type="match status" value="1"/>
</dbReference>
<proteinExistence type="predicted"/>
<keyword evidence="3" id="KW-1185">Reference proteome</keyword>
<sequence>MPPEWAPHERTLMAWPCRRELWDGRLPAARAESAGVANAIAAFEPVTMVAGSAQDAAQARAATTEAVEVVQLPIDDSWLRDSGPIFVVDDPAAPTRRVGVHWGFNAWGGKFEGWDRDAAVGGLLARRHGEVVTAPMVLEGGSILVDGTGTLVTTEQCLLHPNRNGGMDRAVVEQHLRDYLGVTDVVWLGRGLVEDRDTDGHVDLIAVFLGPGRLLLQSAPPGSPDHEPMADNRERALAAGLEVVDFAPLAHGTVAGEDVVASYLNLYLGDRFAVVPLAGRPDLDEEALHLLRANLGDREVIGVPGLVHAFGGGGPHCITQQVPALAA</sequence>
<dbReference type="PANTHER" id="PTHR31377">
    <property type="entry name" value="AGMATINE DEIMINASE-RELATED"/>
    <property type="match status" value="1"/>
</dbReference>
<dbReference type="EMBL" id="CP042430">
    <property type="protein sequence ID" value="QEC50735.1"/>
    <property type="molecule type" value="Genomic_DNA"/>
</dbReference>
<evidence type="ECO:0000256" key="1">
    <source>
        <dbReference type="ARBA" id="ARBA00022801"/>
    </source>
</evidence>
<dbReference type="SUPFAM" id="SSF55909">
    <property type="entry name" value="Pentein"/>
    <property type="match status" value="1"/>
</dbReference>
<dbReference type="InterPro" id="IPR007466">
    <property type="entry name" value="Peptidyl-Arg-deiminase_porph"/>
</dbReference>
<evidence type="ECO:0000313" key="3">
    <source>
        <dbReference type="Proteomes" id="UP000321805"/>
    </source>
</evidence>
<dbReference type="GO" id="GO:0009446">
    <property type="term" value="P:putrescine biosynthetic process"/>
    <property type="evidence" value="ECO:0007669"/>
    <property type="project" value="InterPro"/>
</dbReference>
<gene>
    <name evidence="2" type="ORF">FSW04_11130</name>
</gene>
<dbReference type="OrthoDB" id="9808013at2"/>
<dbReference type="PANTHER" id="PTHR31377:SF0">
    <property type="entry name" value="AGMATINE DEIMINASE-RELATED"/>
    <property type="match status" value="1"/>
</dbReference>
<evidence type="ECO:0000313" key="2">
    <source>
        <dbReference type="EMBL" id="QEC50735.1"/>
    </source>
</evidence>
<dbReference type="GO" id="GO:0047632">
    <property type="term" value="F:agmatine deiminase activity"/>
    <property type="evidence" value="ECO:0007669"/>
    <property type="project" value="TreeGrafter"/>
</dbReference>
<reference evidence="2 3" key="1">
    <citation type="journal article" date="2018" name="J. Microbiol.">
        <title>Baekduia soli gen. nov., sp. nov., a novel bacterium isolated from the soil of Baekdu Mountain and proposal of a novel family name, Baekduiaceae fam. nov.</title>
        <authorList>
            <person name="An D.S."/>
            <person name="Siddiqi M.Z."/>
            <person name="Kim K.H."/>
            <person name="Yu H.S."/>
            <person name="Im W.T."/>
        </authorList>
    </citation>
    <scope>NUCLEOTIDE SEQUENCE [LARGE SCALE GENOMIC DNA]</scope>
    <source>
        <strain evidence="2 3">BR7-21</strain>
    </source>
</reference>
<name>A0A5B8UCF7_9ACTN</name>
<dbReference type="AlphaFoldDB" id="A0A5B8UCF7"/>
<organism evidence="2 3">
    <name type="scientific">Baekduia soli</name>
    <dbReference type="NCBI Taxonomy" id="496014"/>
    <lineage>
        <taxon>Bacteria</taxon>
        <taxon>Bacillati</taxon>
        <taxon>Actinomycetota</taxon>
        <taxon>Thermoleophilia</taxon>
        <taxon>Solirubrobacterales</taxon>
        <taxon>Baekduiaceae</taxon>
        <taxon>Baekduia</taxon>
    </lineage>
</organism>
<accession>A0A5B8UCF7</accession>
<protein>
    <submittedName>
        <fullName evidence="2">Agmatine deiminase family protein</fullName>
    </submittedName>
</protein>
<dbReference type="Pfam" id="PF04371">
    <property type="entry name" value="PAD_porph"/>
    <property type="match status" value="1"/>
</dbReference>
<keyword evidence="1" id="KW-0378">Hydrolase</keyword>
<dbReference type="GO" id="GO:0004668">
    <property type="term" value="F:protein-arginine deiminase activity"/>
    <property type="evidence" value="ECO:0007669"/>
    <property type="project" value="InterPro"/>
</dbReference>